<dbReference type="PANTHER" id="PTHR22946">
    <property type="entry name" value="DIENELACTONE HYDROLASE DOMAIN-CONTAINING PROTEIN-RELATED"/>
    <property type="match status" value="1"/>
</dbReference>
<evidence type="ECO:0000313" key="3">
    <source>
        <dbReference type="EMBL" id="NKC32098.1"/>
    </source>
</evidence>
<evidence type="ECO:0000256" key="1">
    <source>
        <dbReference type="ARBA" id="ARBA00038115"/>
    </source>
</evidence>
<keyword evidence="3" id="KW-0378">Hydrolase</keyword>
<proteinExistence type="inferred from homology"/>
<dbReference type="RefSeq" id="WP_168031827.1">
    <property type="nucleotide sequence ID" value="NZ_JAAVNE010000022.1"/>
</dbReference>
<comment type="caution">
    <text evidence="3">The sequence shown here is derived from an EMBL/GenBank/DDBJ whole genome shotgun (WGS) entry which is preliminary data.</text>
</comment>
<reference evidence="3 4" key="1">
    <citation type="submission" date="2020-03" db="EMBL/GenBank/DDBJ databases">
        <title>Roseomonas selenitidurans sp. nov. isolated from urban soil.</title>
        <authorList>
            <person name="Liu H."/>
        </authorList>
    </citation>
    <scope>NUCLEOTIDE SEQUENCE [LARGE SCALE GENOMIC DNA]</scope>
    <source>
        <strain evidence="3 4">BU-1</strain>
    </source>
</reference>
<dbReference type="EMBL" id="JAAVNE010000022">
    <property type="protein sequence ID" value="NKC32098.1"/>
    <property type="molecule type" value="Genomic_DNA"/>
</dbReference>
<dbReference type="InterPro" id="IPR029058">
    <property type="entry name" value="AB_hydrolase_fold"/>
</dbReference>
<dbReference type="Pfam" id="PF00561">
    <property type="entry name" value="Abhydrolase_1"/>
    <property type="match status" value="1"/>
</dbReference>
<dbReference type="PRINTS" id="PR00111">
    <property type="entry name" value="ABHYDROLASE"/>
</dbReference>
<gene>
    <name evidence="3" type="ORF">HEQ75_14630</name>
</gene>
<sequence length="296" mass="32252">MDMPITFPSDGLALAGDLHIPAGHRPGQKLPAFIVLHGFIGSKDKSHAEIMARLLEGFGYAVLRFDFRGCGKSEGRRGYVLCHDQVADAKNALNWLSAREEIDPQRIAVIGHSFGAAVACYAGAVDQRFAAVISSCGWGHGERKFQGQHATPEAWAKFTGMLAANRAHKESTGQAMTVPRFDVVPMQEHLRKNLSPNALMEVSADTAQSMFDFRAEEVVHWISPRPVLFLHGADDTVTPTEQSIRLWEKAGQPKDLVLITGTDHFPLAAGNQRTAGLLKGWLDVHFPAPFPASVPA</sequence>
<name>A0ABX1E5P2_9PROT</name>
<dbReference type="PANTHER" id="PTHR22946:SF0">
    <property type="entry name" value="DIENELACTONE HYDROLASE DOMAIN-CONTAINING PROTEIN"/>
    <property type="match status" value="1"/>
</dbReference>
<evidence type="ECO:0000313" key="4">
    <source>
        <dbReference type="Proteomes" id="UP000787635"/>
    </source>
</evidence>
<dbReference type="Gene3D" id="3.40.50.1820">
    <property type="entry name" value="alpha/beta hydrolase"/>
    <property type="match status" value="1"/>
</dbReference>
<accession>A0ABX1E5P2</accession>
<dbReference type="InterPro" id="IPR050261">
    <property type="entry name" value="FrsA_esterase"/>
</dbReference>
<organism evidence="3 4">
    <name type="scientific">Falsiroseomonas selenitidurans</name>
    <dbReference type="NCBI Taxonomy" id="2716335"/>
    <lineage>
        <taxon>Bacteria</taxon>
        <taxon>Pseudomonadati</taxon>
        <taxon>Pseudomonadota</taxon>
        <taxon>Alphaproteobacteria</taxon>
        <taxon>Acetobacterales</taxon>
        <taxon>Roseomonadaceae</taxon>
        <taxon>Falsiroseomonas</taxon>
    </lineage>
</organism>
<protein>
    <submittedName>
        <fullName evidence="3">Alpha/beta hydrolase</fullName>
    </submittedName>
</protein>
<dbReference type="Proteomes" id="UP000787635">
    <property type="component" value="Unassembled WGS sequence"/>
</dbReference>
<feature type="domain" description="AB hydrolase-1" evidence="2">
    <location>
        <begin position="31"/>
        <end position="267"/>
    </location>
</feature>
<evidence type="ECO:0000259" key="2">
    <source>
        <dbReference type="Pfam" id="PF00561"/>
    </source>
</evidence>
<dbReference type="SUPFAM" id="SSF53474">
    <property type="entry name" value="alpha/beta-Hydrolases"/>
    <property type="match status" value="1"/>
</dbReference>
<comment type="similarity">
    <text evidence="1">Belongs to the AB hydrolase superfamily. FUS2 hydrolase family.</text>
</comment>
<keyword evidence="4" id="KW-1185">Reference proteome</keyword>
<dbReference type="GO" id="GO:0016787">
    <property type="term" value="F:hydrolase activity"/>
    <property type="evidence" value="ECO:0007669"/>
    <property type="project" value="UniProtKB-KW"/>
</dbReference>
<dbReference type="InterPro" id="IPR000073">
    <property type="entry name" value="AB_hydrolase_1"/>
</dbReference>